<proteinExistence type="predicted"/>
<comment type="caution">
    <text evidence="1">The sequence shown here is derived from an EMBL/GenBank/DDBJ whole genome shotgun (WGS) entry which is preliminary data.</text>
</comment>
<protein>
    <submittedName>
        <fullName evidence="1">Uncharacterized protein</fullName>
    </submittedName>
</protein>
<evidence type="ECO:0000313" key="2">
    <source>
        <dbReference type="Proteomes" id="UP000012137"/>
    </source>
</evidence>
<reference evidence="1 2" key="1">
    <citation type="submission" date="2013-01" db="EMBL/GenBank/DDBJ databases">
        <authorList>
            <person name="Harkins D.M."/>
            <person name="Durkin A.S."/>
            <person name="Brinkac L.M."/>
            <person name="Haft D.H."/>
            <person name="Selengut J.D."/>
            <person name="Sanka R."/>
            <person name="DePew J."/>
            <person name="Purushe J."/>
            <person name="Peacock S.J."/>
            <person name="Thaipadungpanit J."/>
            <person name="Wuthiekanun V.W."/>
            <person name="Day N.P."/>
            <person name="Vinetz J.M."/>
            <person name="Sutton G.G."/>
            <person name="Nierman W.C."/>
            <person name="Fouts D.E."/>
        </authorList>
    </citation>
    <scope>NUCLEOTIDE SEQUENCE [LARGE SCALE GENOMIC DNA]</scope>
    <source>
        <strain evidence="1 2">L0374</strain>
    </source>
</reference>
<dbReference type="Proteomes" id="UP000012137">
    <property type="component" value="Unassembled WGS sequence"/>
</dbReference>
<accession>M6K4D3</accession>
<organism evidence="1 2">
    <name type="scientific">Leptospira interrogans serovar Pyrogenes str. L0374</name>
    <dbReference type="NCBI Taxonomy" id="1049928"/>
    <lineage>
        <taxon>Bacteria</taxon>
        <taxon>Pseudomonadati</taxon>
        <taxon>Spirochaetota</taxon>
        <taxon>Spirochaetia</taxon>
        <taxon>Leptospirales</taxon>
        <taxon>Leptospiraceae</taxon>
        <taxon>Leptospira</taxon>
    </lineage>
</organism>
<gene>
    <name evidence="1" type="ORF">LEP1GSC083_4306</name>
</gene>
<dbReference type="EMBL" id="AHMZ02000122">
    <property type="protein sequence ID" value="EMN28976.1"/>
    <property type="molecule type" value="Genomic_DNA"/>
</dbReference>
<dbReference type="AlphaFoldDB" id="M6K4D3"/>
<evidence type="ECO:0000313" key="1">
    <source>
        <dbReference type="EMBL" id="EMN28976.1"/>
    </source>
</evidence>
<name>M6K4D3_LEPIR</name>
<sequence length="44" mass="5154">MTEVTLLNSLRFNHVNSEKNLDAPGQEILYRKHHTIIVFSFNLL</sequence>